<accession>A0ABN8LY43</accession>
<proteinExistence type="predicted"/>
<name>A0ABN8LY43_9CNID</name>
<dbReference type="Proteomes" id="UP001159427">
    <property type="component" value="Unassembled WGS sequence"/>
</dbReference>
<dbReference type="EMBL" id="CALNXI010000136">
    <property type="protein sequence ID" value="CAH3020114.1"/>
    <property type="molecule type" value="Genomic_DNA"/>
</dbReference>
<reference evidence="1 2" key="1">
    <citation type="submission" date="2022-05" db="EMBL/GenBank/DDBJ databases">
        <authorList>
            <consortium name="Genoscope - CEA"/>
            <person name="William W."/>
        </authorList>
    </citation>
    <scope>NUCLEOTIDE SEQUENCE [LARGE SCALE GENOMIC DNA]</scope>
</reference>
<evidence type="ECO:0000313" key="1">
    <source>
        <dbReference type="EMBL" id="CAH3020114.1"/>
    </source>
</evidence>
<keyword evidence="2" id="KW-1185">Reference proteome</keyword>
<dbReference type="PANTHER" id="PTHR36981:SF1">
    <property type="entry name" value="P2X PURINORECEPTOR 7 INTRACELLULAR DOMAIN-CONTAINING PROTEIN"/>
    <property type="match status" value="1"/>
</dbReference>
<comment type="caution">
    <text evidence="1">The sequence shown here is derived from an EMBL/GenBank/DDBJ whole genome shotgun (WGS) entry which is preliminary data.</text>
</comment>
<organism evidence="1 2">
    <name type="scientific">Porites evermanni</name>
    <dbReference type="NCBI Taxonomy" id="104178"/>
    <lineage>
        <taxon>Eukaryota</taxon>
        <taxon>Metazoa</taxon>
        <taxon>Cnidaria</taxon>
        <taxon>Anthozoa</taxon>
        <taxon>Hexacorallia</taxon>
        <taxon>Scleractinia</taxon>
        <taxon>Fungiina</taxon>
        <taxon>Poritidae</taxon>
        <taxon>Porites</taxon>
    </lineage>
</organism>
<protein>
    <submittedName>
        <fullName evidence="1">Uncharacterized protein</fullName>
    </submittedName>
</protein>
<sequence>MVLLQVAPLLKDRNGRSYRGRTGVSEAEFLRAVAYRWLIRWLSGYLGWDNSRPLPACVYHYIRTKFSSHQTRGYVPSQAREQ</sequence>
<evidence type="ECO:0000313" key="2">
    <source>
        <dbReference type="Proteomes" id="UP001159427"/>
    </source>
</evidence>
<dbReference type="PANTHER" id="PTHR36981">
    <property type="entry name" value="ZGC:195170"/>
    <property type="match status" value="1"/>
</dbReference>
<gene>
    <name evidence="1" type="ORF">PEVE_00005643</name>
</gene>